<dbReference type="GO" id="GO:0030687">
    <property type="term" value="C:preribosome, large subunit precursor"/>
    <property type="evidence" value="ECO:0007669"/>
    <property type="project" value="TreeGrafter"/>
</dbReference>
<dbReference type="PANTHER" id="PTHR13245">
    <property type="entry name" value="RRP15-LIKE PROTEIN"/>
    <property type="match status" value="1"/>
</dbReference>
<name>A0A4P9XXX5_9FUNG</name>
<dbReference type="GO" id="GO:0000470">
    <property type="term" value="P:maturation of LSU-rRNA"/>
    <property type="evidence" value="ECO:0007669"/>
    <property type="project" value="TreeGrafter"/>
</dbReference>
<sequence>MAPSTRVTRSTASTLPKGTLNLGQDKMMKDKKELDQDEAVSEEEAESTEEKELGQEEEGEASDSDEDTVHKDDKGAESRKKKDPGNNLALASSLTHILGKTLKSKGAQSAPILARSGVEKRLFEEKLEGKAKKMLRQEKKREMDVDRVKPQPEGMDYERKLKKVATRGVVQLFNAIRTQQQTSVEVGKIGSVAKSESVHREAAKMDKANFLSLLKGNDATTETT</sequence>
<feature type="compositionally biased region" description="Basic and acidic residues" evidence="2">
    <location>
        <begin position="67"/>
        <end position="84"/>
    </location>
</feature>
<dbReference type="EMBL" id="KZ989070">
    <property type="protein sequence ID" value="RKP11248.1"/>
    <property type="molecule type" value="Genomic_DNA"/>
</dbReference>
<dbReference type="Proteomes" id="UP000267251">
    <property type="component" value="Unassembled WGS sequence"/>
</dbReference>
<gene>
    <name evidence="3" type="ORF">BJ684DRAFT_22201</name>
</gene>
<dbReference type="Pfam" id="PF07890">
    <property type="entry name" value="Rrp15p"/>
    <property type="match status" value="1"/>
</dbReference>
<evidence type="ECO:0000313" key="3">
    <source>
        <dbReference type="EMBL" id="RKP11248.1"/>
    </source>
</evidence>
<dbReference type="InterPro" id="IPR012459">
    <property type="entry name" value="Rrp15"/>
</dbReference>
<proteinExistence type="inferred from homology"/>
<feature type="compositionally biased region" description="Basic and acidic residues" evidence="2">
    <location>
        <begin position="135"/>
        <end position="150"/>
    </location>
</feature>
<feature type="compositionally biased region" description="Acidic residues" evidence="2">
    <location>
        <begin position="35"/>
        <end position="47"/>
    </location>
</feature>
<dbReference type="OrthoDB" id="20949at2759"/>
<evidence type="ECO:0000313" key="4">
    <source>
        <dbReference type="Proteomes" id="UP000267251"/>
    </source>
</evidence>
<feature type="region of interest" description="Disordered" evidence="2">
    <location>
        <begin position="135"/>
        <end position="156"/>
    </location>
</feature>
<dbReference type="AlphaFoldDB" id="A0A4P9XXX5"/>
<organism evidence="3 4">
    <name type="scientific">Piptocephalis cylindrospora</name>
    <dbReference type="NCBI Taxonomy" id="1907219"/>
    <lineage>
        <taxon>Eukaryota</taxon>
        <taxon>Fungi</taxon>
        <taxon>Fungi incertae sedis</taxon>
        <taxon>Zoopagomycota</taxon>
        <taxon>Zoopagomycotina</taxon>
        <taxon>Zoopagomycetes</taxon>
        <taxon>Zoopagales</taxon>
        <taxon>Piptocephalidaceae</taxon>
        <taxon>Piptocephalis</taxon>
    </lineage>
</organism>
<feature type="compositionally biased region" description="Polar residues" evidence="2">
    <location>
        <begin position="1"/>
        <end position="16"/>
    </location>
</feature>
<evidence type="ECO:0000256" key="2">
    <source>
        <dbReference type="SAM" id="MobiDB-lite"/>
    </source>
</evidence>
<protein>
    <submittedName>
        <fullName evidence="3">Rrp15p-domain-containing protein</fullName>
    </submittedName>
</protein>
<feature type="region of interest" description="Disordered" evidence="2">
    <location>
        <begin position="1"/>
        <end position="88"/>
    </location>
</feature>
<feature type="compositionally biased region" description="Acidic residues" evidence="2">
    <location>
        <begin position="55"/>
        <end position="66"/>
    </location>
</feature>
<comment type="similarity">
    <text evidence="1">Belongs to the RRP15 family.</text>
</comment>
<accession>A0A4P9XXX5</accession>
<dbReference type="GO" id="GO:0000460">
    <property type="term" value="P:maturation of 5.8S rRNA"/>
    <property type="evidence" value="ECO:0007669"/>
    <property type="project" value="TreeGrafter"/>
</dbReference>
<evidence type="ECO:0000256" key="1">
    <source>
        <dbReference type="ARBA" id="ARBA00007462"/>
    </source>
</evidence>
<keyword evidence="4" id="KW-1185">Reference proteome</keyword>
<reference evidence="4" key="1">
    <citation type="journal article" date="2018" name="Nat. Microbiol.">
        <title>Leveraging single-cell genomics to expand the fungal tree of life.</title>
        <authorList>
            <person name="Ahrendt S.R."/>
            <person name="Quandt C.A."/>
            <person name="Ciobanu D."/>
            <person name="Clum A."/>
            <person name="Salamov A."/>
            <person name="Andreopoulos B."/>
            <person name="Cheng J.F."/>
            <person name="Woyke T."/>
            <person name="Pelin A."/>
            <person name="Henrissat B."/>
            <person name="Reynolds N.K."/>
            <person name="Benny G.L."/>
            <person name="Smith M.E."/>
            <person name="James T.Y."/>
            <person name="Grigoriev I.V."/>
        </authorList>
    </citation>
    <scope>NUCLEOTIDE SEQUENCE [LARGE SCALE GENOMIC DNA]</scope>
</reference>
<dbReference type="PANTHER" id="PTHR13245:SF14">
    <property type="entry name" value="RRP15-LIKE PROTEIN"/>
    <property type="match status" value="1"/>
</dbReference>